<keyword evidence="20" id="KW-0479">Metal-binding</keyword>
<dbReference type="SMART" id="SM00408">
    <property type="entry name" value="IGc2"/>
    <property type="match status" value="3"/>
</dbReference>
<feature type="binding site" evidence="19 22">
    <location>
        <position position="510"/>
    </location>
    <ligand>
        <name>ATP</name>
        <dbReference type="ChEBI" id="CHEBI:30616"/>
    </ligand>
</feature>
<dbReference type="Pfam" id="PF13927">
    <property type="entry name" value="Ig_3"/>
    <property type="match status" value="2"/>
</dbReference>
<evidence type="ECO:0000256" key="18">
    <source>
        <dbReference type="PIRSR" id="PIRSR000615-1"/>
    </source>
</evidence>
<evidence type="ECO:0000256" key="10">
    <source>
        <dbReference type="ARBA" id="ARBA00022840"/>
    </source>
</evidence>
<keyword evidence="3" id="KW-0597">Phosphoprotein</keyword>
<evidence type="ECO:0000256" key="8">
    <source>
        <dbReference type="ARBA" id="ARBA00022741"/>
    </source>
</evidence>
<feature type="site" description="Important for interaction with phosphotyrosine-binding proteins" evidence="21">
    <location>
        <position position="769"/>
    </location>
</feature>
<dbReference type="InterPro" id="IPR050122">
    <property type="entry name" value="RTK"/>
</dbReference>
<evidence type="ECO:0000256" key="14">
    <source>
        <dbReference type="ARBA" id="ARBA00023157"/>
    </source>
</evidence>
<dbReference type="AlphaFoldDB" id="A0A0K2V482"/>
<evidence type="ECO:0000256" key="19">
    <source>
        <dbReference type="PIRSR" id="PIRSR000615-2"/>
    </source>
</evidence>
<dbReference type="PRINTS" id="PR00109">
    <property type="entry name" value="TYRKINASE"/>
</dbReference>
<evidence type="ECO:0000256" key="21">
    <source>
        <dbReference type="PIRSR" id="PIRSR000615-4"/>
    </source>
</evidence>
<keyword evidence="14" id="KW-1015">Disulfide bond</keyword>
<evidence type="ECO:0000256" key="22">
    <source>
        <dbReference type="PROSITE-ProRule" id="PRU10141"/>
    </source>
</evidence>
<dbReference type="GO" id="GO:0004714">
    <property type="term" value="F:transmembrane receptor protein tyrosine kinase activity"/>
    <property type="evidence" value="ECO:0007669"/>
    <property type="project" value="UniProtKB-EC"/>
</dbReference>
<keyword evidence="5 23" id="KW-0812">Transmembrane</keyword>
<evidence type="ECO:0000256" key="15">
    <source>
        <dbReference type="ARBA" id="ARBA00023170"/>
    </source>
</evidence>
<dbReference type="InterPro" id="IPR007110">
    <property type="entry name" value="Ig-like_dom"/>
</dbReference>
<evidence type="ECO:0000256" key="20">
    <source>
        <dbReference type="PIRSR" id="PIRSR000615-3"/>
    </source>
</evidence>
<feature type="domain" description="Ig-like" evidence="26">
    <location>
        <begin position="147"/>
        <end position="231"/>
    </location>
</feature>
<feature type="domain" description="Ig-like" evidence="26">
    <location>
        <begin position="23"/>
        <end position="138"/>
    </location>
</feature>
<dbReference type="Gene3D" id="3.30.200.20">
    <property type="entry name" value="Phosphorylase Kinase, domain 1"/>
    <property type="match status" value="1"/>
</dbReference>
<evidence type="ECO:0000256" key="5">
    <source>
        <dbReference type="ARBA" id="ARBA00022692"/>
    </source>
</evidence>
<dbReference type="PROSITE" id="PS50011">
    <property type="entry name" value="PROTEIN_KINASE_DOM"/>
    <property type="match status" value="1"/>
</dbReference>
<keyword evidence="10 19" id="KW-0067">ATP-binding</keyword>
<dbReference type="InterPro" id="IPR001245">
    <property type="entry name" value="Ser-Thr/Tyr_kinase_cat_dom"/>
</dbReference>
<dbReference type="GO" id="GO:0007169">
    <property type="term" value="P:cell surface receptor protein tyrosine kinase signaling pathway"/>
    <property type="evidence" value="ECO:0007669"/>
    <property type="project" value="TreeGrafter"/>
</dbReference>
<dbReference type="PROSITE" id="PS00107">
    <property type="entry name" value="PROTEIN_KINASE_ATP"/>
    <property type="match status" value="1"/>
</dbReference>
<comment type="subcellular location">
    <subcellularLocation>
        <location evidence="1">Membrane</location>
        <topology evidence="1">Single-pass membrane protein</topology>
    </subcellularLocation>
</comment>
<proteinExistence type="predicted"/>
<keyword evidence="11 23" id="KW-1133">Transmembrane helix</keyword>
<dbReference type="InterPro" id="IPR020635">
    <property type="entry name" value="Tyr_kinase_cat_dom"/>
</dbReference>
<evidence type="ECO:0000256" key="16">
    <source>
        <dbReference type="ARBA" id="ARBA00023180"/>
    </source>
</evidence>
<keyword evidence="6 24" id="KW-0732">Signal</keyword>
<dbReference type="InterPro" id="IPR000719">
    <property type="entry name" value="Prot_kinase_dom"/>
</dbReference>
<keyword evidence="7" id="KW-0677">Repeat</keyword>
<dbReference type="SUPFAM" id="SSF56112">
    <property type="entry name" value="Protein kinase-like (PK-like)"/>
    <property type="match status" value="1"/>
</dbReference>
<organism evidence="27">
    <name type="scientific">Lepeophtheirus salmonis</name>
    <name type="common">Salmon louse</name>
    <name type="synonym">Caligus salmonis</name>
    <dbReference type="NCBI Taxonomy" id="72036"/>
    <lineage>
        <taxon>Eukaryota</taxon>
        <taxon>Metazoa</taxon>
        <taxon>Ecdysozoa</taxon>
        <taxon>Arthropoda</taxon>
        <taxon>Crustacea</taxon>
        <taxon>Multicrustacea</taxon>
        <taxon>Hexanauplia</taxon>
        <taxon>Copepoda</taxon>
        <taxon>Siphonostomatoida</taxon>
        <taxon>Caligidae</taxon>
        <taxon>Lepeophtheirus</taxon>
    </lineage>
</organism>
<evidence type="ECO:0000256" key="17">
    <source>
        <dbReference type="ARBA" id="ARBA00023319"/>
    </source>
</evidence>
<keyword evidence="16" id="KW-0325">Glycoprotein</keyword>
<sequence>MKWPLNLNSTFLLFLLLLLLVAPSISEVGELTTEEEGTGIPPSWTKPDKMERTLYVQSMDSTVKLRCPSEGSPKPYISWYKDNVPIDKVNRLYGYPPLKTKSEKATLVINKLMSSDAGNYTCIVSNPYGTLQHSFLVEPTRRLNHVPILIEKSNNLTVMAGMPAHFYCKFKTDLAAIIHWARPTSNPFDSSFDKQSPNSYKSIQSIDGGNVVGENLVISSANLSDSGVYFCIGRTNYGMTPGILHLTVLDTDEAVFESPRNVTSHPGSTVTFTCRAHIDLHKHILWVRLVADSILELSNATEVLTIDNITLSDAGMYACVVGTGSAHVEYVAYLSVVNDTLVSGPFFVTPIVASFLQTKHLRLVAVSISLMMILLLSTIVFVYRRLLSEKKKRRQSPVQTLVKKVIVERDSERGGIVGEAIEIIAPTIKIVKQQSPFVNSGNIGRSRLGSENTTLTMISEYELPFDPEWEVARSRIKLGRTLGEGAFGKVVQGEVKDLPRRPGITTVAIKMLKEGHTDSEMIDLVSEMTMMKIIGQHVNIINLLGLATRDGPLYVIVEYAEHGNLKDFLRKKSRAYTNEGYERPNSVVNNNNNEDIISEKQLISFARQVCKGMEYLGSMKWIHRDLAARNVLVAKDYTIKIADFGLARDVHADEYYKKRGEGILPVKWMAPEALFQRHYTTRSDVWSFGILLWEIMTFGARPYPSVPSIEKLFTLLKNGHRMEKPSACSPDVYSIMLECWESNPANRPSFTELIEQFDRILVFARESDYLDMSYKSTNKTCIPGGLVPRPPSIDASLDCSELKTFPHPTYQNIASSKTPPPFTHINPTYADNPFSMYFFEEDEEIEGEF</sequence>
<dbReference type="InterPro" id="IPR011009">
    <property type="entry name" value="Kinase-like_dom_sf"/>
</dbReference>
<dbReference type="PANTHER" id="PTHR24416">
    <property type="entry name" value="TYROSINE-PROTEIN KINASE RECEPTOR"/>
    <property type="match status" value="1"/>
</dbReference>
<dbReference type="EC" id="2.7.10.1" evidence="2"/>
<keyword evidence="17" id="KW-0393">Immunoglobulin domain</keyword>
<protein>
    <recommendedName>
        <fullName evidence="2">receptor protein-tyrosine kinase</fullName>
        <ecNumber evidence="2">2.7.10.1</ecNumber>
    </recommendedName>
</protein>
<feature type="binding site" evidence="19">
    <location>
        <position position="629"/>
    </location>
    <ligand>
        <name>ATP</name>
        <dbReference type="ChEBI" id="CHEBI:30616"/>
    </ligand>
</feature>
<keyword evidence="8 19" id="KW-0547">Nucleotide-binding</keyword>
<keyword evidence="4" id="KW-0808">Transferase</keyword>
<accession>A0A0K2V482</accession>
<feature type="signal peptide" evidence="24">
    <location>
        <begin position="1"/>
        <end position="26"/>
    </location>
</feature>
<evidence type="ECO:0000256" key="3">
    <source>
        <dbReference type="ARBA" id="ARBA00022553"/>
    </source>
</evidence>
<evidence type="ECO:0000313" key="27">
    <source>
        <dbReference type="EMBL" id="CDW44776.1"/>
    </source>
</evidence>
<dbReference type="FunFam" id="2.60.40.10:FF:000016">
    <property type="entry name" value="Fibroblast growth factor receptor"/>
    <property type="match status" value="1"/>
</dbReference>
<dbReference type="PROSITE" id="PS50835">
    <property type="entry name" value="IG_LIKE"/>
    <property type="match status" value="3"/>
</dbReference>
<feature type="binding site" evidence="19">
    <location>
        <begin position="483"/>
        <end position="490"/>
    </location>
    <ligand>
        <name>ATP</name>
        <dbReference type="ChEBI" id="CHEBI:30616"/>
    </ligand>
</feature>
<dbReference type="EMBL" id="HACA01027415">
    <property type="protein sequence ID" value="CDW44776.1"/>
    <property type="molecule type" value="Transcribed_RNA"/>
</dbReference>
<dbReference type="InterPro" id="IPR003598">
    <property type="entry name" value="Ig_sub2"/>
</dbReference>
<feature type="binding site" evidence="20">
    <location>
        <position position="630"/>
    </location>
    <ligand>
        <name>Mg(2+)</name>
        <dbReference type="ChEBI" id="CHEBI:18420"/>
    </ligand>
</feature>
<evidence type="ECO:0000256" key="4">
    <source>
        <dbReference type="ARBA" id="ARBA00022679"/>
    </source>
</evidence>
<evidence type="ECO:0000256" key="9">
    <source>
        <dbReference type="ARBA" id="ARBA00022777"/>
    </source>
</evidence>
<evidence type="ECO:0000256" key="1">
    <source>
        <dbReference type="ARBA" id="ARBA00004167"/>
    </source>
</evidence>
<feature type="transmembrane region" description="Helical" evidence="23">
    <location>
        <begin position="363"/>
        <end position="383"/>
    </location>
</feature>
<evidence type="ECO:0000256" key="13">
    <source>
        <dbReference type="ARBA" id="ARBA00023137"/>
    </source>
</evidence>
<dbReference type="SMART" id="SM00219">
    <property type="entry name" value="TyrKc"/>
    <property type="match status" value="1"/>
</dbReference>
<keyword evidence="15" id="KW-0675">Receptor</keyword>
<keyword evidence="12 23" id="KW-0472">Membrane</keyword>
<feature type="binding site" evidence="20">
    <location>
        <position position="643"/>
    </location>
    <ligand>
        <name>Mg(2+)</name>
        <dbReference type="ChEBI" id="CHEBI:18420"/>
    </ligand>
</feature>
<dbReference type="InterPro" id="IPR036179">
    <property type="entry name" value="Ig-like_dom_sf"/>
</dbReference>
<keyword evidence="20" id="KW-0460">Magnesium</keyword>
<keyword evidence="13" id="KW-0829">Tyrosine-protein kinase</keyword>
<name>A0A0K2V482_LEPSM</name>
<dbReference type="InterPro" id="IPR013783">
    <property type="entry name" value="Ig-like_fold"/>
</dbReference>
<feature type="domain" description="Ig-like" evidence="26">
    <location>
        <begin position="241"/>
        <end position="335"/>
    </location>
</feature>
<feature type="domain" description="Protein kinase" evidence="25">
    <location>
        <begin position="476"/>
        <end position="761"/>
    </location>
</feature>
<dbReference type="GO" id="GO:0005886">
    <property type="term" value="C:plasma membrane"/>
    <property type="evidence" value="ECO:0007669"/>
    <property type="project" value="TreeGrafter"/>
</dbReference>
<evidence type="ECO:0000256" key="24">
    <source>
        <dbReference type="SAM" id="SignalP"/>
    </source>
</evidence>
<evidence type="ECO:0000259" key="25">
    <source>
        <dbReference type="PROSITE" id="PS50011"/>
    </source>
</evidence>
<evidence type="ECO:0000256" key="23">
    <source>
        <dbReference type="SAM" id="Phobius"/>
    </source>
</evidence>
<evidence type="ECO:0000256" key="2">
    <source>
        <dbReference type="ARBA" id="ARBA00011902"/>
    </source>
</evidence>
<dbReference type="SMART" id="SM00409">
    <property type="entry name" value="IG"/>
    <property type="match status" value="3"/>
</dbReference>
<evidence type="ECO:0000259" key="26">
    <source>
        <dbReference type="PROSITE" id="PS50835"/>
    </source>
</evidence>
<dbReference type="Pfam" id="PF07714">
    <property type="entry name" value="PK_Tyr_Ser-Thr"/>
    <property type="match status" value="1"/>
</dbReference>
<feature type="active site" description="Proton acceptor" evidence="18">
    <location>
        <position position="625"/>
    </location>
</feature>
<dbReference type="PIRSF" id="PIRSF000615">
    <property type="entry name" value="TyrPK_CSF1-R"/>
    <property type="match status" value="1"/>
</dbReference>
<dbReference type="GO" id="GO:0043235">
    <property type="term" value="C:receptor complex"/>
    <property type="evidence" value="ECO:0007669"/>
    <property type="project" value="TreeGrafter"/>
</dbReference>
<keyword evidence="9" id="KW-0418">Kinase</keyword>
<dbReference type="InterPro" id="IPR017441">
    <property type="entry name" value="Protein_kinase_ATP_BS"/>
</dbReference>
<dbReference type="Gene3D" id="2.60.40.10">
    <property type="entry name" value="Immunoglobulins"/>
    <property type="match status" value="3"/>
</dbReference>
<dbReference type="OrthoDB" id="535945at2759"/>
<dbReference type="SUPFAM" id="SSF48726">
    <property type="entry name" value="Immunoglobulin"/>
    <property type="match status" value="3"/>
</dbReference>
<evidence type="ECO:0000256" key="7">
    <source>
        <dbReference type="ARBA" id="ARBA00022737"/>
    </source>
</evidence>
<dbReference type="FunFam" id="1.10.510.10:FF:000007">
    <property type="entry name" value="Fibroblast growth factor receptor"/>
    <property type="match status" value="1"/>
</dbReference>
<reference evidence="27" key="1">
    <citation type="submission" date="2014-05" db="EMBL/GenBank/DDBJ databases">
        <authorList>
            <person name="Chronopoulou M."/>
        </authorList>
    </citation>
    <scope>NUCLEOTIDE SEQUENCE</scope>
    <source>
        <tissue evidence="27">Whole organism</tissue>
    </source>
</reference>
<dbReference type="PANTHER" id="PTHR24416:SF550">
    <property type="entry name" value="FIBROBLAST GROWTH FACTOR RECEPTOR HOMOLOG 1-RELATED"/>
    <property type="match status" value="1"/>
</dbReference>
<evidence type="ECO:0000256" key="11">
    <source>
        <dbReference type="ARBA" id="ARBA00022989"/>
    </source>
</evidence>
<dbReference type="GO" id="GO:0005524">
    <property type="term" value="F:ATP binding"/>
    <property type="evidence" value="ECO:0007669"/>
    <property type="project" value="UniProtKB-UniRule"/>
</dbReference>
<dbReference type="InterPro" id="IPR003599">
    <property type="entry name" value="Ig_sub"/>
</dbReference>
<evidence type="ECO:0000256" key="12">
    <source>
        <dbReference type="ARBA" id="ARBA00023136"/>
    </source>
</evidence>
<evidence type="ECO:0000256" key="6">
    <source>
        <dbReference type="ARBA" id="ARBA00022729"/>
    </source>
</evidence>
<feature type="chain" id="PRO_5005489234" description="receptor protein-tyrosine kinase" evidence="24">
    <location>
        <begin position="27"/>
        <end position="849"/>
    </location>
</feature>
<dbReference type="GO" id="GO:0046872">
    <property type="term" value="F:metal ion binding"/>
    <property type="evidence" value="ECO:0007669"/>
    <property type="project" value="UniProtKB-KW"/>
</dbReference>
<dbReference type="Gene3D" id="1.10.510.10">
    <property type="entry name" value="Transferase(Phosphotransferase) domain 1"/>
    <property type="match status" value="1"/>
</dbReference>